<keyword evidence="3" id="KW-1185">Reference proteome</keyword>
<feature type="compositionally biased region" description="Basic and acidic residues" evidence="1">
    <location>
        <begin position="47"/>
        <end position="66"/>
    </location>
</feature>
<evidence type="ECO:0000313" key="3">
    <source>
        <dbReference type="Proteomes" id="UP000838878"/>
    </source>
</evidence>
<evidence type="ECO:0000256" key="1">
    <source>
        <dbReference type="SAM" id="MobiDB-lite"/>
    </source>
</evidence>
<protein>
    <submittedName>
        <fullName evidence="2">Uncharacterized protein</fullName>
    </submittedName>
</protein>
<evidence type="ECO:0000313" key="2">
    <source>
        <dbReference type="EMBL" id="CAH0731405.1"/>
    </source>
</evidence>
<sequence length="194" mass="22524">MVSTKWNNMRDSWIKTIKKQKDESKSGFLAKKTRNYGHHRQLMFLKKVTEPRPPDKSVPKKARTEPEIGMEPSSAGNTHFHLPSKDKRKIDNKEVNDKMVKFLGSRINPEKEYHHLSLFKVIRSIKELTSEIEMAEQIENDQLAGNSTSQVEEGHAIDIWKDHYKLVNEKNNILTGQRHVYAYGIKILFKKPGS</sequence>
<accession>A0A8J9VQ74</accession>
<reference evidence="2" key="1">
    <citation type="submission" date="2021-12" db="EMBL/GenBank/DDBJ databases">
        <authorList>
            <person name="Martin H S."/>
        </authorList>
    </citation>
    <scope>NUCLEOTIDE SEQUENCE</scope>
</reference>
<name>A0A8J9VQ74_9NEOP</name>
<dbReference type="Proteomes" id="UP000838878">
    <property type="component" value="Chromosome 9"/>
</dbReference>
<organism evidence="2 3">
    <name type="scientific">Brenthis ino</name>
    <name type="common">lesser marbled fritillary</name>
    <dbReference type="NCBI Taxonomy" id="405034"/>
    <lineage>
        <taxon>Eukaryota</taxon>
        <taxon>Metazoa</taxon>
        <taxon>Ecdysozoa</taxon>
        <taxon>Arthropoda</taxon>
        <taxon>Hexapoda</taxon>
        <taxon>Insecta</taxon>
        <taxon>Pterygota</taxon>
        <taxon>Neoptera</taxon>
        <taxon>Endopterygota</taxon>
        <taxon>Lepidoptera</taxon>
        <taxon>Glossata</taxon>
        <taxon>Ditrysia</taxon>
        <taxon>Papilionoidea</taxon>
        <taxon>Nymphalidae</taxon>
        <taxon>Heliconiinae</taxon>
        <taxon>Argynnini</taxon>
        <taxon>Brenthis</taxon>
    </lineage>
</organism>
<feature type="non-terminal residue" evidence="2">
    <location>
        <position position="194"/>
    </location>
</feature>
<gene>
    <name evidence="2" type="ORF">BINO364_LOCUS16284</name>
</gene>
<feature type="region of interest" description="Disordered" evidence="1">
    <location>
        <begin position="47"/>
        <end position="84"/>
    </location>
</feature>
<dbReference type="EMBL" id="OV170229">
    <property type="protein sequence ID" value="CAH0731405.1"/>
    <property type="molecule type" value="Genomic_DNA"/>
</dbReference>
<proteinExistence type="predicted"/>
<dbReference type="OrthoDB" id="6159213at2759"/>
<dbReference type="AlphaFoldDB" id="A0A8J9VQ74"/>